<dbReference type="Gene3D" id="3.30.70.270">
    <property type="match status" value="1"/>
</dbReference>
<dbReference type="SUPFAM" id="SSF55073">
    <property type="entry name" value="Nucleotide cyclase"/>
    <property type="match status" value="1"/>
</dbReference>
<feature type="region of interest" description="Disordered" evidence="1">
    <location>
        <begin position="193"/>
        <end position="228"/>
    </location>
</feature>
<dbReference type="NCBIfam" id="TIGR00254">
    <property type="entry name" value="GGDEF"/>
    <property type="match status" value="1"/>
</dbReference>
<reference evidence="3 4" key="1">
    <citation type="submission" date="2021-01" db="EMBL/GenBank/DDBJ databases">
        <title>Whole genome shotgun sequence of Actinoplanes couchii NBRC 106145.</title>
        <authorList>
            <person name="Komaki H."/>
            <person name="Tamura T."/>
        </authorList>
    </citation>
    <scope>NUCLEOTIDE SEQUENCE [LARGE SCALE GENOMIC DNA]</scope>
    <source>
        <strain evidence="3 4">NBRC 106145</strain>
    </source>
</reference>
<organism evidence="3 4">
    <name type="scientific">Actinoplanes couchii</name>
    <dbReference type="NCBI Taxonomy" id="403638"/>
    <lineage>
        <taxon>Bacteria</taxon>
        <taxon>Bacillati</taxon>
        <taxon>Actinomycetota</taxon>
        <taxon>Actinomycetes</taxon>
        <taxon>Micromonosporales</taxon>
        <taxon>Micromonosporaceae</taxon>
        <taxon>Actinoplanes</taxon>
    </lineage>
</organism>
<dbReference type="RefSeq" id="WP_203810199.1">
    <property type="nucleotide sequence ID" value="NZ_BAAAQE010000022.1"/>
</dbReference>
<evidence type="ECO:0000256" key="1">
    <source>
        <dbReference type="SAM" id="MobiDB-lite"/>
    </source>
</evidence>
<dbReference type="InterPro" id="IPR043128">
    <property type="entry name" value="Rev_trsase/Diguanyl_cyclase"/>
</dbReference>
<dbReference type="EMBL" id="BOMG01000141">
    <property type="protein sequence ID" value="GID61842.1"/>
    <property type="molecule type" value="Genomic_DNA"/>
</dbReference>
<feature type="domain" description="GGDEF" evidence="2">
    <location>
        <begin position="66"/>
        <end position="204"/>
    </location>
</feature>
<dbReference type="SMART" id="SM00267">
    <property type="entry name" value="GGDEF"/>
    <property type="match status" value="1"/>
</dbReference>
<evidence type="ECO:0000259" key="2">
    <source>
        <dbReference type="PROSITE" id="PS50887"/>
    </source>
</evidence>
<evidence type="ECO:0000313" key="3">
    <source>
        <dbReference type="EMBL" id="GID61842.1"/>
    </source>
</evidence>
<sequence>MSILIAVTAIAVGTLIGRLTAHHRLHHLQTALRQAQQHADHDRLTGMLNRWAAATLVARTVETSRRPTTLALIDLDNFKTINDAYGYQAGDQLLRIAAARLTITALHHGGFTARLGGDEFLLVVPHTAGNPQTITTQALAALAQTARLATDDGPITVTPAGSAGLTTYDGTTPTTFTDLLHQADIALHHAKQHRGTHHTYQPGMSMPRNAGRHGPRRRDQHRTGQTPA</sequence>
<dbReference type="PANTHER" id="PTHR44757:SF2">
    <property type="entry name" value="BIOFILM ARCHITECTURE MAINTENANCE PROTEIN MBAA"/>
    <property type="match status" value="1"/>
</dbReference>
<proteinExistence type="predicted"/>
<dbReference type="CDD" id="cd01949">
    <property type="entry name" value="GGDEF"/>
    <property type="match status" value="1"/>
</dbReference>
<comment type="caution">
    <text evidence="3">The sequence shown here is derived from an EMBL/GenBank/DDBJ whole genome shotgun (WGS) entry which is preliminary data.</text>
</comment>
<gene>
    <name evidence="3" type="ORF">Aco03nite_102460</name>
</gene>
<dbReference type="PROSITE" id="PS50887">
    <property type="entry name" value="GGDEF"/>
    <property type="match status" value="1"/>
</dbReference>
<dbReference type="Proteomes" id="UP000612282">
    <property type="component" value="Unassembled WGS sequence"/>
</dbReference>
<dbReference type="InterPro" id="IPR000160">
    <property type="entry name" value="GGDEF_dom"/>
</dbReference>
<dbReference type="InterPro" id="IPR029787">
    <property type="entry name" value="Nucleotide_cyclase"/>
</dbReference>
<name>A0ABQ3XTK4_9ACTN</name>
<dbReference type="PANTHER" id="PTHR44757">
    <property type="entry name" value="DIGUANYLATE CYCLASE DGCP"/>
    <property type="match status" value="1"/>
</dbReference>
<accession>A0ABQ3XTK4</accession>
<dbReference type="InterPro" id="IPR052155">
    <property type="entry name" value="Biofilm_reg_signaling"/>
</dbReference>
<keyword evidence="4" id="KW-1185">Reference proteome</keyword>
<evidence type="ECO:0000313" key="4">
    <source>
        <dbReference type="Proteomes" id="UP000612282"/>
    </source>
</evidence>
<dbReference type="Pfam" id="PF00990">
    <property type="entry name" value="GGDEF"/>
    <property type="match status" value="1"/>
</dbReference>
<feature type="compositionally biased region" description="Basic residues" evidence="1">
    <location>
        <begin position="210"/>
        <end position="220"/>
    </location>
</feature>
<protein>
    <recommendedName>
        <fullName evidence="2">GGDEF domain-containing protein</fullName>
    </recommendedName>
</protein>